<reference evidence="2 3" key="1">
    <citation type="submission" date="2023-07" db="EMBL/GenBank/DDBJ databases">
        <title>Genomic Encyclopedia of Type Strains, Phase IV (KMG-IV): sequencing the most valuable type-strain genomes for metagenomic binning, comparative biology and taxonomic classification.</title>
        <authorList>
            <person name="Goeker M."/>
        </authorList>
    </citation>
    <scope>NUCLEOTIDE SEQUENCE [LARGE SCALE GENOMIC DNA]</scope>
    <source>
        <strain evidence="2 3">DSM 16419</strain>
    </source>
</reference>
<evidence type="ECO:0000256" key="1">
    <source>
        <dbReference type="SAM" id="Phobius"/>
    </source>
</evidence>
<comment type="caution">
    <text evidence="2">The sequence shown here is derived from an EMBL/GenBank/DDBJ whole genome shotgun (WGS) entry which is preliminary data.</text>
</comment>
<keyword evidence="1" id="KW-0472">Membrane</keyword>
<feature type="transmembrane region" description="Helical" evidence="1">
    <location>
        <begin position="6"/>
        <end position="31"/>
    </location>
</feature>
<keyword evidence="1" id="KW-1133">Transmembrane helix</keyword>
<sequence length="32" mass="3605">MTGKKLALGIIFGTLAVCILIFAVFQLYFWLN</sequence>
<keyword evidence="1" id="KW-0812">Transmembrane</keyword>
<dbReference type="Proteomes" id="UP001241988">
    <property type="component" value="Unassembled WGS sequence"/>
</dbReference>
<gene>
    <name evidence="2" type="ORF">QOZ98_002526</name>
</gene>
<dbReference type="EMBL" id="JAUSWB010000006">
    <property type="protein sequence ID" value="MDQ0429698.1"/>
    <property type="molecule type" value="Genomic_DNA"/>
</dbReference>
<evidence type="ECO:0000313" key="2">
    <source>
        <dbReference type="EMBL" id="MDQ0429698.1"/>
    </source>
</evidence>
<name>A0ABU0GXA1_9BACL</name>
<evidence type="ECO:0000313" key="3">
    <source>
        <dbReference type="Proteomes" id="UP001241988"/>
    </source>
</evidence>
<accession>A0ABU0GXA1</accession>
<organism evidence="2 3">
    <name type="scientific">Planomicrobium stackebrandtii</name>
    <dbReference type="NCBI Taxonomy" id="253160"/>
    <lineage>
        <taxon>Bacteria</taxon>
        <taxon>Bacillati</taxon>
        <taxon>Bacillota</taxon>
        <taxon>Bacilli</taxon>
        <taxon>Bacillales</taxon>
        <taxon>Caryophanaceae</taxon>
        <taxon>Planomicrobium</taxon>
    </lineage>
</organism>
<proteinExistence type="predicted"/>
<protein>
    <submittedName>
        <fullName evidence="2">Uncharacterized protein</fullName>
    </submittedName>
</protein>
<keyword evidence="3" id="KW-1185">Reference proteome</keyword>